<feature type="region of interest" description="Disordered" evidence="1">
    <location>
        <begin position="1"/>
        <end position="69"/>
    </location>
</feature>
<reference evidence="2 3" key="1">
    <citation type="submission" date="2016-02" db="EMBL/GenBank/DDBJ databases">
        <title>Genome sequence of Moorella mulderi DSM 14980.</title>
        <authorList>
            <person name="Poehlein A."/>
            <person name="Daniel R."/>
        </authorList>
    </citation>
    <scope>NUCLEOTIDE SEQUENCE [LARGE SCALE GENOMIC DNA]</scope>
    <source>
        <strain evidence="2 3">DSM 14980</strain>
    </source>
</reference>
<evidence type="ECO:0000313" key="3">
    <source>
        <dbReference type="Proteomes" id="UP000075670"/>
    </source>
</evidence>
<feature type="compositionally biased region" description="Low complexity" evidence="1">
    <location>
        <begin position="38"/>
        <end position="57"/>
    </location>
</feature>
<keyword evidence="3" id="KW-1185">Reference proteome</keyword>
<feature type="compositionally biased region" description="Basic and acidic residues" evidence="1">
    <location>
        <begin position="1"/>
        <end position="18"/>
    </location>
</feature>
<dbReference type="PATRIC" id="fig|1122241.3.peg.2872"/>
<dbReference type="AlphaFoldDB" id="A0A151AUD9"/>
<protein>
    <submittedName>
        <fullName evidence="2">Uncharacterized protein</fullName>
    </submittedName>
</protein>
<name>A0A151AUD9_9FIRM</name>
<dbReference type="EMBL" id="LTBC01000016">
    <property type="protein sequence ID" value="KYH31027.1"/>
    <property type="molecule type" value="Genomic_DNA"/>
</dbReference>
<evidence type="ECO:0000256" key="1">
    <source>
        <dbReference type="SAM" id="MobiDB-lite"/>
    </source>
</evidence>
<dbReference type="RefSeq" id="WP_054937302.1">
    <property type="nucleotide sequence ID" value="NZ_LTBC01000016.1"/>
</dbReference>
<evidence type="ECO:0000313" key="2">
    <source>
        <dbReference type="EMBL" id="KYH31027.1"/>
    </source>
</evidence>
<sequence length="69" mass="7081">MPEKPGTAKERPEKEANRKGIAAEGTPGTAYEFATEIATPGTRAAGTVRGTAGAGAVRGRDQKRPAGEE</sequence>
<organism evidence="2 3">
    <name type="scientific">Moorella mulderi DSM 14980</name>
    <dbReference type="NCBI Taxonomy" id="1122241"/>
    <lineage>
        <taxon>Bacteria</taxon>
        <taxon>Bacillati</taxon>
        <taxon>Bacillota</taxon>
        <taxon>Clostridia</taxon>
        <taxon>Neomoorellales</taxon>
        <taxon>Neomoorellaceae</taxon>
        <taxon>Neomoorella</taxon>
    </lineage>
</organism>
<feature type="compositionally biased region" description="Basic and acidic residues" evidence="1">
    <location>
        <begin position="58"/>
        <end position="69"/>
    </location>
</feature>
<dbReference type="OrthoDB" id="1727219at2"/>
<proteinExistence type="predicted"/>
<dbReference type="Proteomes" id="UP000075670">
    <property type="component" value="Unassembled WGS sequence"/>
</dbReference>
<gene>
    <name evidence="2" type="ORF">MOMUL_27020</name>
</gene>
<accession>A0A151AUD9</accession>
<comment type="caution">
    <text evidence="2">The sequence shown here is derived from an EMBL/GenBank/DDBJ whole genome shotgun (WGS) entry which is preliminary data.</text>
</comment>